<gene>
    <name evidence="4" type="ORF">NAV_LOCUS4018</name>
</gene>
<dbReference type="GO" id="GO:0048488">
    <property type="term" value="P:synaptic vesicle endocytosis"/>
    <property type="evidence" value="ECO:0007669"/>
    <property type="project" value="TreeGrafter"/>
</dbReference>
<dbReference type="Pfam" id="PF25040">
    <property type="entry name" value="BLTP1_C"/>
    <property type="match status" value="5"/>
</dbReference>
<sequence length="3668" mass="415242">MDEILNFKVYGNRSDEDDDMNYTGTLLGKSFSFWEKNGSIMLPGDINVQWKDYREIVQPDKASFWVMLGSLLLFIVWIIFITYYMSRVIGPIVAFVLTRIAHLKGYDLQISIGSFSISFLSGKIMFRDFRCMCQNFLLCCNDGWIIFSYWNYIPSDYAHKSNISRLHISLNGLQLHIYNRLSNYRSLARYFGLEKLFLPMKDENDKVRRFTTEEEQEWDKCYDNLWSLIGYIKLDISSGRLVAGNALLPSMIVSSFENYTSEISLKEYGKGDDVALLSIIGGAENVRVTLVQCSQFSEKKSPNCKSRCDPPPRTMGDGFAIVQTAHLNFFYSQSILGVVKEGQQSMTEDLPIWESVWRFDKNTVFSYGPWADAQRVLLYDFFFPPEYRNLEVTAMPKEGERRILLSHDIRISLWNDAAIDICFMRGDELNALHLLVKQGSSVDLKLPWVTTDKGYETILRCCFLFVESSTSLAYPKFFHCETLRLTLNVHCPRVFNGYQVWKCAIKINKASTWAVWDHKHFFVDLINEWTSNSPMDLFKFIPYTWEFEINAMDSFELTLLLNEHNWIDASSSVSAENHLAAIVGENVTISFILPFLDFYPKTITTVYEIKTQGMVALRTWLPSKSPLYSVLHSLLKYSSFTTTSSSVKDLPAVLHLAQDWIELWRTETITLLLKYANHPLYYDPPSDLPLNVIKSTTKNQAAPITLSPDQLSLEIEISDSEIILVGLLIRFIIDLKNNYFGLYDQLTDVGKINSDTSPSPLYGNNISSECERYRPLSLRLCLRIGKIKGLCLVHSSKMNPNLDSSPEVRVDELVLEIVKDAYGAMVQVGFGTASIKFKPSHEFPNTVNSLLVLETFSFRGQAFFSDVDIPWDALTLEYGWLMEISAGQLFGELHSSQIAVLVQCIESLVVLAVCSDDKLLIPEKYDFCIHMNDPRTCPYAALNLVHRKAPVQNCESEENLKYKSLRISIEQMKVAITEERSAFQFELSPIRLAYCSCHNASFCSNILLKFPSIQLKQFISVLAKDVEKWIECGSILLGDITFDVCLPYQMSEGHLILEQKNFLNKHDKRTKRLYFLWDNTNSCACFGHTWFFGPVDIVGLSFMRELNKPSLCSNIRSEENVQPVIGQSIIYESRWMISTRNLVERKSPAVIEESRKEETITGRKTSSNDSFHSALSSTDVNVYHHMVGPILSSTILHESYASFLSVYENGITTDSNSKLLKSNFFRKVTSGINELTLTKHEEKQKLAMKKDVSATKSSLDADISDQHTMKINGILGSQLHIFITPLALEVTQRIMEQISAGFMLVNPVFIVQHLYTSCSFQHHSQPLTNDLIKELNNKKGQSRLQGSIAFPDINIVFFQCGMIEKTVHSSSLEDSVSRLARNSVILLRFHKTLLFLSSNDSHRKKSFPGMEFTLKGHAQFLQLVESWKLDFAYNKSFSLKYSTNWNQLNLSNRFNGYDLRVVIDSELPDLTLRVNNNGVNSKLHSSGTQDQLSLLIGPCGLTIGLCKPIGQTTSMEWPFFDVFAPCITSWIYAIDRLSESLTKNIAAVDEWIDFSLIKLLLEVMDCSNGQLFAFEKSCFSDVQLYHKAAASCPSCMLTTILLRYAVQEDLSDCWQQMDYSEMRHYLNERRRKQALIALLSHWQTIICSQVKISNVELAHRYLKHHLKNATSSHEVRITVDSKQLSSVIDKNDCNSSARSTAESHQMDLYHWILAKHLEHKEAATRNRTTKKLLDDAPINAMEIALSAFFWNFYKARGLESSKANILLPVANVDAKFLVELVSLKIDILEPKMISASNVNYLSTTRHHLLHLDSLDMMGQIHTKPRFDELKLQPIRISIFLSYNSSVQNIHTVFPFVAVCLFNDLLRVTRSCTSAFAHLKMARTPKETMCISKSPSDLTVSEFGIISSTYWLHNVIDKLQDYLGSRTSIIQFNDEILEMKVDGNMDIKVAVLEMTLTHLYISATLRRTRLEHMNRRDKMTDNKILDELNASIQRANLILSEFVMGRDAKHIVSFLVKTSSLNFEREKYIKGSVRSRIKVLIGDVEGDTPIYAQNLHEVVLRNVSQLNEQITRLEYNFPTPVGEYSAHLQQRQGVVVVNFELLISSIELSAQLLPSLKVKYRLDEAQSCGNTGSASKFTGRIKSHVVHFTVVAPNDSLNSDTFTLVLPHISADGAYRMPEKIELMDEMGDENFLFREGGYIDVMLTIGKLEHVFTTDLLNQILFAEQCFRAELTSLIDRILDDRTVPPPTPSEQLPSQDPFLFTITASFDLCSCLRGETAPWLQLTASTPTSIAVRLTFDNITATLTNRWTQKGVKSTKRLYGKAVIGVSAKLGLLVKTAMFEEIETELQEFATFMTQITLQNKSNTSVTSAYSYVVTVNRSILLIKSSAIDKAILLWLNYKNTYDFWHEERKKMLKSARRLSLMSTHASTPQSAESGVNVSLSLKVTNGIYVCMPLYSADLSENLSALLISLQSTDISVCVKKELVCQATFHKFKVKFIDNFDDQALNDTWIEEEPGDPSRSNYFYFPQGTYQLVSRATAAFDSSENAKWTLSIKWQMCGMVIDLDQRIGKHASLLISTFSSLTSDISEDWEELGNESSVVYDGEDEQDAEIDATGELGSLAQPEERIQWLERKMHEQSVLVTDLMQCGASEPAIEKERRTLRKLESARFKQFRKSIIEKLKRNAVRQQKKLMEPKKFVRTHETKQMANIFSSEQSDGPSEMSSIAAKKNASLDLQLGGLRKTSERGSLSGRSSESNAMASTVDMNIDVQVGIESGSCTLRALGKEESTGLPSKRPSARDLRSKMAQTSEPVAVTKFAIPSVDIRAYYTSLDTGQIHKQIPRHVQATFSHKYGRSSQWRRPAFYLAIELASMPQESLITPHLADFLEQVFATIPENNVNSSLNLSNMNLNEMSDSDVSIVEMDASVIPLDVLFHLTVQSSAIRFEGQQQRTAAADCLLKLPSLTLMASTRPHCEGAIGRAGSSGSDTGGGGIHVAATLSAFSLNIYSPHQRSTAQDALLLTLDHLSILASRSKNSRLESDNKVQFVLTANVGSANFNYDMRRLAELISFPKPWYRHTIVQRLFFGDHSVKTPTYNTETPLVMSHVSSRPLSNKVPSTQEVLKKKDWSAAIICGVEWKELNISAQMANTMGNTKLILREGVLHGYCQLNSKQDRSISINFGLESAVLSAYGGVISGEIAITSLHIACKNQTAALLIKTQLFSQKPPRNCAKLELTEVQSRIEWMSRPIFIAKCEKPSVTFLDEWISLFDDAGEAVKASVAVNISCTWSDLQLIITKVTADDLIKIAQKLQSFFQEQLTNSRMVWGIRSSIVVDKASPEVDDKNFINFTKYHHWQSVLDMLTHIQSRQKLLPMPKNSDGMTIVGGVLELSGQSLSLACMHGEMNASSWALFHMRQPTIIFEPEARYIFVNDSRDVGVSVAQRLNIRLGDMAYQRGDTECMAIVCRVQQSRGSMVRQMSSVLACLHHVIGDVLMRLKYIPSNLNQPAAHHSVLQLFQFPALDAVLSTLQKQGIEADERLPAPEVHSSFICEFHDSVNVQTDFSAQVSFLPELINTYMKTKTKEEKAVDVNRDFRRFICERWVVDPKICFIDRFKWNPPVIDEILRKLQIFDHRTTIPKALQRGLLDPCDAFLAQIELFILLTVNKSSRRTSF</sequence>
<feature type="transmembrane region" description="Helical" evidence="2">
    <location>
        <begin position="62"/>
        <end position="85"/>
    </location>
</feature>
<accession>A0A498S701</accession>
<proteinExistence type="predicted"/>
<dbReference type="EMBL" id="UPTC01000562">
    <property type="protein sequence ID" value="VBB29213.1"/>
    <property type="molecule type" value="Genomic_DNA"/>
</dbReference>
<name>A0A498S701_ACAVI</name>
<evidence type="ECO:0000259" key="3">
    <source>
        <dbReference type="SMART" id="SM01220"/>
    </source>
</evidence>
<protein>
    <recommendedName>
        <fullName evidence="3">Bridge-like lipid transfer protein family member 1 C-terminal domain-containing protein</fullName>
    </recommendedName>
</protein>
<dbReference type="InterPro" id="IPR056742">
    <property type="entry name" value="BLTP1_C"/>
</dbReference>
<organism evidence="4 5">
    <name type="scientific">Acanthocheilonema viteae</name>
    <name type="common">Filarial nematode worm</name>
    <name type="synonym">Dipetalonema viteae</name>
    <dbReference type="NCBI Taxonomy" id="6277"/>
    <lineage>
        <taxon>Eukaryota</taxon>
        <taxon>Metazoa</taxon>
        <taxon>Ecdysozoa</taxon>
        <taxon>Nematoda</taxon>
        <taxon>Chromadorea</taxon>
        <taxon>Rhabditida</taxon>
        <taxon>Spirurina</taxon>
        <taxon>Spiruromorpha</taxon>
        <taxon>Filarioidea</taxon>
        <taxon>Onchocercidae</taxon>
        <taxon>Acanthocheilonema</taxon>
    </lineage>
</organism>
<evidence type="ECO:0000313" key="5">
    <source>
        <dbReference type="Proteomes" id="UP000276991"/>
    </source>
</evidence>
<evidence type="ECO:0000256" key="2">
    <source>
        <dbReference type="SAM" id="Phobius"/>
    </source>
</evidence>
<feature type="domain" description="Bridge-like lipid transfer protein family member 1 C-terminal" evidence="3">
    <location>
        <begin position="3110"/>
        <end position="3658"/>
    </location>
</feature>
<keyword evidence="2" id="KW-1133">Transmembrane helix</keyword>
<evidence type="ECO:0000256" key="1">
    <source>
        <dbReference type="SAM" id="MobiDB-lite"/>
    </source>
</evidence>
<evidence type="ECO:0000313" key="4">
    <source>
        <dbReference type="EMBL" id="VBB29213.1"/>
    </source>
</evidence>
<keyword evidence="2" id="KW-0472">Membrane</keyword>
<dbReference type="Proteomes" id="UP000276991">
    <property type="component" value="Unassembled WGS sequence"/>
</dbReference>
<feature type="region of interest" description="Disordered" evidence="1">
    <location>
        <begin position="2735"/>
        <end position="2760"/>
    </location>
</feature>
<dbReference type="PANTHER" id="PTHR31640:SF1">
    <property type="entry name" value="BRIDGE-LIKE LIPID TRANSFER PROTEIN FAMILY MEMBER 1"/>
    <property type="match status" value="1"/>
</dbReference>
<feature type="compositionally biased region" description="Low complexity" evidence="1">
    <location>
        <begin position="2745"/>
        <end position="2755"/>
    </location>
</feature>
<dbReference type="STRING" id="6277.A0A498S701"/>
<dbReference type="SMART" id="SM01220">
    <property type="entry name" value="FSA_C"/>
    <property type="match status" value="1"/>
</dbReference>
<keyword evidence="5" id="KW-1185">Reference proteome</keyword>
<dbReference type="InterPro" id="IPR047104">
    <property type="entry name" value="BLTP1_N"/>
</dbReference>
<dbReference type="PANTHER" id="PTHR31640">
    <property type="entry name" value="TRANSMEMBRANE PROTEIN KIAA1109"/>
    <property type="match status" value="1"/>
</dbReference>
<dbReference type="OrthoDB" id="10051416at2759"/>
<dbReference type="Pfam" id="PF20413">
    <property type="entry name" value="BLTP1_N"/>
    <property type="match status" value="1"/>
</dbReference>
<keyword evidence="2" id="KW-0812">Transmembrane</keyword>
<dbReference type="InterPro" id="IPR033616">
    <property type="entry name" value="BLTP1"/>
</dbReference>
<dbReference type="GO" id="GO:0098793">
    <property type="term" value="C:presynapse"/>
    <property type="evidence" value="ECO:0007669"/>
    <property type="project" value="GOC"/>
</dbReference>
<reference evidence="4 5" key="1">
    <citation type="submission" date="2018-08" db="EMBL/GenBank/DDBJ databases">
        <authorList>
            <person name="Laetsch R D."/>
            <person name="Stevens L."/>
            <person name="Kumar S."/>
            <person name="Blaxter L. M."/>
        </authorList>
    </citation>
    <scope>NUCLEOTIDE SEQUENCE [LARGE SCALE GENOMIC DNA]</scope>
</reference>